<dbReference type="EMBL" id="KK100498">
    <property type="protein sequence ID" value="KIZ05495.1"/>
    <property type="molecule type" value="Genomic_DNA"/>
</dbReference>
<gene>
    <name evidence="2" type="ORF">MNEG_2462</name>
</gene>
<evidence type="ECO:0000313" key="2">
    <source>
        <dbReference type="EMBL" id="KIZ05495.1"/>
    </source>
</evidence>
<dbReference type="GeneID" id="25735340"/>
<evidence type="ECO:0000256" key="1">
    <source>
        <dbReference type="SAM" id="MobiDB-lite"/>
    </source>
</evidence>
<reference evidence="2 3" key="1">
    <citation type="journal article" date="2013" name="BMC Genomics">
        <title>Reconstruction of the lipid metabolism for the microalga Monoraphidium neglectum from its genome sequence reveals characteristics suitable for biofuel production.</title>
        <authorList>
            <person name="Bogen C."/>
            <person name="Al-Dilaimi A."/>
            <person name="Albersmeier A."/>
            <person name="Wichmann J."/>
            <person name="Grundmann M."/>
            <person name="Rupp O."/>
            <person name="Lauersen K.J."/>
            <person name="Blifernez-Klassen O."/>
            <person name="Kalinowski J."/>
            <person name="Goesmann A."/>
            <person name="Mussgnug J.H."/>
            <person name="Kruse O."/>
        </authorList>
    </citation>
    <scope>NUCLEOTIDE SEQUENCE [LARGE SCALE GENOMIC DNA]</scope>
    <source>
        <strain evidence="2 3">SAG 48.87</strain>
    </source>
</reference>
<feature type="compositionally biased region" description="Low complexity" evidence="1">
    <location>
        <begin position="76"/>
        <end position="87"/>
    </location>
</feature>
<dbReference type="KEGG" id="mng:MNEG_2462"/>
<feature type="region of interest" description="Disordered" evidence="1">
    <location>
        <begin position="325"/>
        <end position="347"/>
    </location>
</feature>
<feature type="compositionally biased region" description="Low complexity" evidence="1">
    <location>
        <begin position="165"/>
        <end position="175"/>
    </location>
</feature>
<feature type="region of interest" description="Disordered" evidence="1">
    <location>
        <begin position="36"/>
        <end position="295"/>
    </location>
</feature>
<sequence>MNDGPAAPAAVVLLGVCQQLGGSDEGGPVFAAEVAPAGGEPVASPGCAASDSRSSRSGEEAGVSCTLQSGGPVSGAADTEVAMAAEAQQSLLPPMSPQKRQQGAGQGARDKAAHAAAHGRAAEKGGNQAMQTQRRCQEGATTRSSSRPDEASHAPSSRADGHGVGADNSSSAAGAGWPGQLPHEVEEGEEAKEGRQQVQVEGATPVEQPLREEAEGQQQHAEEEQPRNRQQQQQQNQQQHQNQQQPEQEKEQQQQQLQKQQEEQREQGPAGTLLDISITATAHPPAGSPMERGCAGEVQRVEAAGFAASVEELSGLLAQLAARRAELEAAHSGQPPQSKPATAGLSL</sequence>
<accession>A0A0D2MSH8</accession>
<name>A0A0D2MSH8_9CHLO</name>
<evidence type="ECO:0000313" key="3">
    <source>
        <dbReference type="Proteomes" id="UP000054498"/>
    </source>
</evidence>
<dbReference type="Proteomes" id="UP000054498">
    <property type="component" value="Unassembled WGS sequence"/>
</dbReference>
<organism evidence="2 3">
    <name type="scientific">Monoraphidium neglectum</name>
    <dbReference type="NCBI Taxonomy" id="145388"/>
    <lineage>
        <taxon>Eukaryota</taxon>
        <taxon>Viridiplantae</taxon>
        <taxon>Chlorophyta</taxon>
        <taxon>core chlorophytes</taxon>
        <taxon>Chlorophyceae</taxon>
        <taxon>CS clade</taxon>
        <taxon>Sphaeropleales</taxon>
        <taxon>Selenastraceae</taxon>
        <taxon>Monoraphidium</taxon>
    </lineage>
</organism>
<protein>
    <submittedName>
        <fullName evidence="2">Uncharacterized protein</fullName>
    </submittedName>
</protein>
<keyword evidence="3" id="KW-1185">Reference proteome</keyword>
<feature type="compositionally biased region" description="Basic and acidic residues" evidence="1">
    <location>
        <begin position="209"/>
        <end position="227"/>
    </location>
</feature>
<proteinExistence type="predicted"/>
<feature type="compositionally biased region" description="Polar residues" evidence="1">
    <location>
        <begin position="128"/>
        <end position="145"/>
    </location>
</feature>
<feature type="compositionally biased region" description="Low complexity" evidence="1">
    <location>
        <begin position="228"/>
        <end position="246"/>
    </location>
</feature>
<dbReference type="RefSeq" id="XP_013904514.1">
    <property type="nucleotide sequence ID" value="XM_014049060.1"/>
</dbReference>
<dbReference type="AlphaFoldDB" id="A0A0D2MSH8"/>